<dbReference type="InterPro" id="IPR023393">
    <property type="entry name" value="START-like_dom_sf"/>
</dbReference>
<reference evidence="2 3" key="1">
    <citation type="submission" date="2019-07" db="EMBL/GenBank/DDBJ databases">
        <authorList>
            <person name="Kim J.K."/>
            <person name="Cheong H.-M."/>
            <person name="Choi Y."/>
            <person name="Hwang K.J."/>
            <person name="Lee S."/>
            <person name="Choi C."/>
        </authorList>
    </citation>
    <scope>NUCLEOTIDE SEQUENCE [LARGE SCALE GENOMIC DNA]</scope>
    <source>
        <strain evidence="2 3">KS 22</strain>
    </source>
</reference>
<sequence>MNQNYNTSFTVDQSPEEVFAAINNARGWWSEDLEGRTDELGEFKHHYRDIHRCTIQITELIPGEKVRWHVTDNYFNFVMDKNEWKDTDIVFEIAKNGDQTEVRFTHVGLVPSYECYSVCSDSWGTYINGSLRRLITEGKGQPNQSERIANKHGLENS</sequence>
<gene>
    <name evidence="2" type="ORF">FPL14_13390</name>
</gene>
<protein>
    <submittedName>
        <fullName evidence="2">SRPBCC domain-containing protein</fullName>
    </submittedName>
</protein>
<name>A0A7G5BYP5_9BACL</name>
<feature type="region of interest" description="Disordered" evidence="1">
    <location>
        <begin position="138"/>
        <end position="157"/>
    </location>
</feature>
<dbReference type="SUPFAM" id="SSF55961">
    <property type="entry name" value="Bet v1-like"/>
    <property type="match status" value="1"/>
</dbReference>
<dbReference type="RefSeq" id="WP_182303481.1">
    <property type="nucleotide sequence ID" value="NZ_CP041969.1"/>
</dbReference>
<evidence type="ECO:0000313" key="2">
    <source>
        <dbReference type="EMBL" id="QMV42079.1"/>
    </source>
</evidence>
<evidence type="ECO:0000256" key="1">
    <source>
        <dbReference type="SAM" id="MobiDB-lite"/>
    </source>
</evidence>
<dbReference type="Proteomes" id="UP000515679">
    <property type="component" value="Chromosome"/>
</dbReference>
<organism evidence="2 3">
    <name type="scientific">Cohnella cholangitidis</name>
    <dbReference type="NCBI Taxonomy" id="2598458"/>
    <lineage>
        <taxon>Bacteria</taxon>
        <taxon>Bacillati</taxon>
        <taxon>Bacillota</taxon>
        <taxon>Bacilli</taxon>
        <taxon>Bacillales</taxon>
        <taxon>Paenibacillaceae</taxon>
        <taxon>Cohnella</taxon>
    </lineage>
</organism>
<dbReference type="EMBL" id="CP041969">
    <property type="protein sequence ID" value="QMV42079.1"/>
    <property type="molecule type" value="Genomic_DNA"/>
</dbReference>
<dbReference type="AlphaFoldDB" id="A0A7G5BYP5"/>
<evidence type="ECO:0000313" key="3">
    <source>
        <dbReference type="Proteomes" id="UP000515679"/>
    </source>
</evidence>
<dbReference type="Gene3D" id="3.30.530.20">
    <property type="match status" value="1"/>
</dbReference>
<feature type="compositionally biased region" description="Basic and acidic residues" evidence="1">
    <location>
        <begin position="148"/>
        <end position="157"/>
    </location>
</feature>
<proteinExistence type="predicted"/>
<dbReference type="KEGG" id="cchl:FPL14_13390"/>
<dbReference type="CDD" id="cd07814">
    <property type="entry name" value="SRPBCC_CalC_Aha1-like"/>
    <property type="match status" value="1"/>
</dbReference>
<accession>A0A7G5BYP5</accession>
<keyword evidence="3" id="KW-1185">Reference proteome</keyword>